<dbReference type="CDD" id="cd00371">
    <property type="entry name" value="HMA"/>
    <property type="match status" value="1"/>
</dbReference>
<dbReference type="InterPro" id="IPR036163">
    <property type="entry name" value="HMA_dom_sf"/>
</dbReference>
<dbReference type="eggNOG" id="KOG4656">
    <property type="taxonomic scope" value="Eukaryota"/>
</dbReference>
<dbReference type="SUPFAM" id="SSF49329">
    <property type="entry name" value="Cu,Zn superoxide dismutase-like"/>
    <property type="match status" value="1"/>
</dbReference>
<dbReference type="Gene3D" id="3.30.70.100">
    <property type="match status" value="1"/>
</dbReference>
<name>G8C1A0_TETPH</name>
<dbReference type="OMA" id="KNVWEER"/>
<comment type="similarity">
    <text evidence="2">Belongs to the CCS1 family.</text>
</comment>
<protein>
    <recommendedName>
        <fullName evidence="3">Superoxide dismutase 1 copper chaperone</fullName>
    </recommendedName>
</protein>
<gene>
    <name evidence="6" type="primary">TPHA0N01470</name>
    <name evidence="6" type="ordered locus">TPHA_0N01470</name>
</gene>
<dbReference type="GeneID" id="11530514"/>
<evidence type="ECO:0000313" key="7">
    <source>
        <dbReference type="Proteomes" id="UP000005666"/>
    </source>
</evidence>
<keyword evidence="7" id="KW-1185">Reference proteome</keyword>
<dbReference type="Gene3D" id="2.60.40.200">
    <property type="entry name" value="Superoxide dismutase, copper/zinc binding domain"/>
    <property type="match status" value="1"/>
</dbReference>
<dbReference type="GO" id="GO:0005507">
    <property type="term" value="F:copper ion binding"/>
    <property type="evidence" value="ECO:0007669"/>
    <property type="project" value="InterPro"/>
</dbReference>
<dbReference type="STRING" id="1071381.G8C1A0"/>
<evidence type="ECO:0000256" key="1">
    <source>
        <dbReference type="ARBA" id="ARBA00001973"/>
    </source>
</evidence>
<dbReference type="RefSeq" id="XP_003688362.1">
    <property type="nucleotide sequence ID" value="XM_003688314.1"/>
</dbReference>
<dbReference type="Pfam" id="PF00403">
    <property type="entry name" value="HMA"/>
    <property type="match status" value="1"/>
</dbReference>
<dbReference type="SUPFAM" id="SSF55008">
    <property type="entry name" value="HMA, heavy metal-associated domain"/>
    <property type="match status" value="1"/>
</dbReference>
<accession>G8C1A0</accession>
<dbReference type="GO" id="GO:0005829">
    <property type="term" value="C:cytosol"/>
    <property type="evidence" value="ECO:0007669"/>
    <property type="project" value="EnsemblFungi"/>
</dbReference>
<dbReference type="HOGENOM" id="CLU_056632_0_0_1"/>
<feature type="domain" description="HMA" evidence="5">
    <location>
        <begin position="9"/>
        <end position="65"/>
    </location>
</feature>
<dbReference type="GO" id="GO:0101031">
    <property type="term" value="C:protein folding chaperone complex"/>
    <property type="evidence" value="ECO:0007669"/>
    <property type="project" value="EnsemblFungi"/>
</dbReference>
<dbReference type="GO" id="GO:0005634">
    <property type="term" value="C:nucleus"/>
    <property type="evidence" value="ECO:0007669"/>
    <property type="project" value="EnsemblFungi"/>
</dbReference>
<dbReference type="AlphaFoldDB" id="G8C1A0"/>
<keyword evidence="4" id="KW-1015">Disulfide bond</keyword>
<dbReference type="GO" id="GO:0005743">
    <property type="term" value="C:mitochondrial inner membrane"/>
    <property type="evidence" value="ECO:0007669"/>
    <property type="project" value="EnsemblFungi"/>
</dbReference>
<evidence type="ECO:0000256" key="4">
    <source>
        <dbReference type="ARBA" id="ARBA00023157"/>
    </source>
</evidence>
<dbReference type="GO" id="GO:0016532">
    <property type="term" value="F:superoxide dismutase copper chaperone activity"/>
    <property type="evidence" value="ECO:0007669"/>
    <property type="project" value="EnsemblFungi"/>
</dbReference>
<sequence length="227" mass="24551">MSDIFEATYAIAMHCEKCTNEIQKSLDTIPGEKEVEFNIEKDIMKVKSAIPPSTIIDTVSKDCKKDVIIRGAGASNGSAVCILESSDLSGKVKGLVRMVEINDGHKTLFDVTVDGVDHAGAYKIKVHENGDISKGISSCGNTLYDLKESVDVSSEQGKRFFGVDELPVWKLLGRSISVSTDAAPTAGIVGVVARSAGIWENDKHVCACSGKTIWEERKDALKHNIKH</sequence>
<dbReference type="InterPro" id="IPR006121">
    <property type="entry name" value="HMA_dom"/>
</dbReference>
<dbReference type="GO" id="GO:0006825">
    <property type="term" value="P:copper ion transport"/>
    <property type="evidence" value="ECO:0007669"/>
    <property type="project" value="EnsemblFungi"/>
</dbReference>
<dbReference type="OrthoDB" id="666972at2759"/>
<evidence type="ECO:0000256" key="2">
    <source>
        <dbReference type="ARBA" id="ARBA00010636"/>
    </source>
</evidence>
<dbReference type="InterPro" id="IPR036423">
    <property type="entry name" value="SOD-like_Cu/Zn_dom_sf"/>
</dbReference>
<dbReference type="PANTHER" id="PTHR10003">
    <property type="entry name" value="SUPEROXIDE DISMUTASE CU-ZN -RELATED"/>
    <property type="match status" value="1"/>
</dbReference>
<dbReference type="InterPro" id="IPR024134">
    <property type="entry name" value="SOD_Cu/Zn_/chaperone"/>
</dbReference>
<dbReference type="GO" id="GO:0019430">
    <property type="term" value="P:removal of superoxide radicals"/>
    <property type="evidence" value="ECO:0007669"/>
    <property type="project" value="EnsemblFungi"/>
</dbReference>
<reference evidence="6 7" key="1">
    <citation type="journal article" date="2011" name="Proc. Natl. Acad. Sci. U.S.A.">
        <title>Evolutionary erosion of yeast sex chromosomes by mating-type switching accidents.</title>
        <authorList>
            <person name="Gordon J.L."/>
            <person name="Armisen D."/>
            <person name="Proux-Wera E."/>
            <person name="Oheigeartaigh S.S."/>
            <person name="Byrne K.P."/>
            <person name="Wolfe K.H."/>
        </authorList>
    </citation>
    <scope>NUCLEOTIDE SEQUENCE [LARGE SCALE GENOMIC DNA]</scope>
    <source>
        <strain evidence="7">ATCC 24235 / CBS 4417 / NBRC 1672 / NRRL Y-8282 / UCD 70-5</strain>
    </source>
</reference>
<organism evidence="6 7">
    <name type="scientific">Tetrapisispora phaffii (strain ATCC 24235 / CBS 4417 / NBRC 1672 / NRRL Y-8282 / UCD 70-5)</name>
    <name type="common">Yeast</name>
    <name type="synonym">Fabospora phaffii</name>
    <dbReference type="NCBI Taxonomy" id="1071381"/>
    <lineage>
        <taxon>Eukaryota</taxon>
        <taxon>Fungi</taxon>
        <taxon>Dikarya</taxon>
        <taxon>Ascomycota</taxon>
        <taxon>Saccharomycotina</taxon>
        <taxon>Saccharomycetes</taxon>
        <taxon>Saccharomycetales</taxon>
        <taxon>Saccharomycetaceae</taxon>
        <taxon>Tetrapisispora</taxon>
    </lineage>
</organism>
<evidence type="ECO:0000256" key="3">
    <source>
        <dbReference type="ARBA" id="ARBA00016103"/>
    </source>
</evidence>
<comment type="cofactor">
    <cofactor evidence="1">
        <name>Cu(2+)</name>
        <dbReference type="ChEBI" id="CHEBI:29036"/>
    </cofactor>
</comment>
<dbReference type="GO" id="GO:1902693">
    <property type="term" value="C:superoxide dismutase complex"/>
    <property type="evidence" value="ECO:0007669"/>
    <property type="project" value="EnsemblFungi"/>
</dbReference>
<dbReference type="EMBL" id="HE612869">
    <property type="protein sequence ID" value="CCE65928.1"/>
    <property type="molecule type" value="Genomic_DNA"/>
</dbReference>
<dbReference type="KEGG" id="tpf:TPHA_0N01470"/>
<dbReference type="Proteomes" id="UP000005666">
    <property type="component" value="Chromosome 14"/>
</dbReference>
<proteinExistence type="inferred from homology"/>
<evidence type="ECO:0000259" key="5">
    <source>
        <dbReference type="Pfam" id="PF00403"/>
    </source>
</evidence>
<evidence type="ECO:0000313" key="6">
    <source>
        <dbReference type="EMBL" id="CCE65928.1"/>
    </source>
</evidence>